<dbReference type="Pfam" id="PF11391">
    <property type="entry name" value="DUF2798"/>
    <property type="match status" value="1"/>
</dbReference>
<accession>A0A0F9NS58</accession>
<evidence type="ECO:0000313" key="2">
    <source>
        <dbReference type="EMBL" id="KKN20754.1"/>
    </source>
</evidence>
<dbReference type="AlphaFoldDB" id="A0A0F9NS58"/>
<keyword evidence="1" id="KW-1133">Transmembrane helix</keyword>
<feature type="transmembrane region" description="Helical" evidence="1">
    <location>
        <begin position="85"/>
        <end position="103"/>
    </location>
</feature>
<gene>
    <name evidence="2" type="ORF">LCGC14_0932370</name>
</gene>
<protein>
    <recommendedName>
        <fullName evidence="3">DUF2798 domain-containing protein</fullName>
    </recommendedName>
</protein>
<name>A0A0F9NS58_9ZZZZ</name>
<keyword evidence="1" id="KW-0472">Membrane</keyword>
<feature type="transmembrane region" description="Helical" evidence="1">
    <location>
        <begin position="52"/>
        <end position="73"/>
    </location>
</feature>
<evidence type="ECO:0008006" key="3">
    <source>
        <dbReference type="Google" id="ProtNLM"/>
    </source>
</evidence>
<sequence length="118" mass="13699">MFSHLPDIKRLFYSARLKQQPTFKEIIMKNIKHNESKHKPIRIKLHSKFTPIAFALYMAAIMAFLMTLLITAANNGISISYMEEVWHAYQIAMPCAFLCILVVRPIVVRLVKWSVHAI</sequence>
<keyword evidence="1" id="KW-0812">Transmembrane</keyword>
<evidence type="ECO:0000256" key="1">
    <source>
        <dbReference type="SAM" id="Phobius"/>
    </source>
</evidence>
<comment type="caution">
    <text evidence="2">The sequence shown here is derived from an EMBL/GenBank/DDBJ whole genome shotgun (WGS) entry which is preliminary data.</text>
</comment>
<organism evidence="2">
    <name type="scientific">marine sediment metagenome</name>
    <dbReference type="NCBI Taxonomy" id="412755"/>
    <lineage>
        <taxon>unclassified sequences</taxon>
        <taxon>metagenomes</taxon>
        <taxon>ecological metagenomes</taxon>
    </lineage>
</organism>
<reference evidence="2" key="1">
    <citation type="journal article" date="2015" name="Nature">
        <title>Complex archaea that bridge the gap between prokaryotes and eukaryotes.</title>
        <authorList>
            <person name="Spang A."/>
            <person name="Saw J.H."/>
            <person name="Jorgensen S.L."/>
            <person name="Zaremba-Niedzwiedzka K."/>
            <person name="Martijn J."/>
            <person name="Lind A.E."/>
            <person name="van Eijk R."/>
            <person name="Schleper C."/>
            <person name="Guy L."/>
            <person name="Ettema T.J."/>
        </authorList>
    </citation>
    <scope>NUCLEOTIDE SEQUENCE</scope>
</reference>
<proteinExistence type="predicted"/>
<dbReference type="EMBL" id="LAZR01003212">
    <property type="protein sequence ID" value="KKN20754.1"/>
    <property type="molecule type" value="Genomic_DNA"/>
</dbReference>
<dbReference type="InterPro" id="IPR021529">
    <property type="entry name" value="DUF2798"/>
</dbReference>